<keyword evidence="1" id="KW-0472">Membrane</keyword>
<protein>
    <submittedName>
        <fullName evidence="2">Uncharacterized protein</fullName>
    </submittedName>
</protein>
<feature type="transmembrane region" description="Helical" evidence="1">
    <location>
        <begin position="44"/>
        <end position="63"/>
    </location>
</feature>
<organism evidence="2 3">
    <name type="scientific">Aeromicrobium endophyticum</name>
    <dbReference type="NCBI Taxonomy" id="2292704"/>
    <lineage>
        <taxon>Bacteria</taxon>
        <taxon>Bacillati</taxon>
        <taxon>Actinomycetota</taxon>
        <taxon>Actinomycetes</taxon>
        <taxon>Propionibacteriales</taxon>
        <taxon>Nocardioidaceae</taxon>
        <taxon>Aeromicrobium</taxon>
    </lineage>
</organism>
<dbReference type="AlphaFoldDB" id="A0A371PA51"/>
<keyword evidence="3" id="KW-1185">Reference proteome</keyword>
<reference evidence="2 3" key="1">
    <citation type="submission" date="2018-08" db="EMBL/GenBank/DDBJ databases">
        <title>Aeromicrobium sp. M2KJ-4, whole genome shotgun sequence.</title>
        <authorList>
            <person name="Tuo L."/>
        </authorList>
    </citation>
    <scope>NUCLEOTIDE SEQUENCE [LARGE SCALE GENOMIC DNA]</scope>
    <source>
        <strain evidence="2 3">M2KJ-4</strain>
    </source>
</reference>
<comment type="caution">
    <text evidence="2">The sequence shown here is derived from an EMBL/GenBank/DDBJ whole genome shotgun (WGS) entry which is preliminary data.</text>
</comment>
<feature type="transmembrane region" description="Helical" evidence="1">
    <location>
        <begin position="12"/>
        <end position="32"/>
    </location>
</feature>
<keyword evidence="1" id="KW-1133">Transmembrane helix</keyword>
<keyword evidence="1" id="KW-0812">Transmembrane</keyword>
<sequence length="77" mass="7982">MKTPRKSTIEWSVGVVVVAAMFICGLMLLVLAQNDTLQALPWTYIGLALAGLSAVIGMALAIAEADITSGGTSEESD</sequence>
<evidence type="ECO:0000313" key="3">
    <source>
        <dbReference type="Proteomes" id="UP000265581"/>
    </source>
</evidence>
<name>A0A371PA51_9ACTN</name>
<dbReference type="EMBL" id="QUBR01000001">
    <property type="protein sequence ID" value="REK72835.1"/>
    <property type="molecule type" value="Genomic_DNA"/>
</dbReference>
<evidence type="ECO:0000256" key="1">
    <source>
        <dbReference type="SAM" id="Phobius"/>
    </source>
</evidence>
<accession>A0A371PA51</accession>
<gene>
    <name evidence="2" type="ORF">DX116_04345</name>
</gene>
<proteinExistence type="predicted"/>
<evidence type="ECO:0000313" key="2">
    <source>
        <dbReference type="EMBL" id="REK72835.1"/>
    </source>
</evidence>
<dbReference type="RefSeq" id="WP_119702949.1">
    <property type="nucleotide sequence ID" value="NZ_JBHSOI010000001.1"/>
</dbReference>
<dbReference type="Proteomes" id="UP000265581">
    <property type="component" value="Unassembled WGS sequence"/>
</dbReference>